<dbReference type="EMBL" id="JBEDNQ010000008">
    <property type="protein sequence ID" value="MEQ3552703.1"/>
    <property type="molecule type" value="Genomic_DNA"/>
</dbReference>
<protein>
    <submittedName>
        <fullName evidence="7">D-2-hydroxyacid dehydrogenase family protein</fullName>
    </submittedName>
</protein>
<dbReference type="PANTHER" id="PTHR42789:SF1">
    <property type="entry name" value="D-ISOMER SPECIFIC 2-HYDROXYACID DEHYDROGENASE FAMILY PROTEIN (AFU_ORTHOLOGUE AFUA_6G10090)"/>
    <property type="match status" value="1"/>
</dbReference>
<evidence type="ECO:0000313" key="8">
    <source>
        <dbReference type="Proteomes" id="UP001494902"/>
    </source>
</evidence>
<evidence type="ECO:0000313" key="7">
    <source>
        <dbReference type="EMBL" id="MEQ3552703.1"/>
    </source>
</evidence>
<comment type="caution">
    <text evidence="7">The sequence shown here is derived from an EMBL/GenBank/DDBJ whole genome shotgun (WGS) entry which is preliminary data.</text>
</comment>
<evidence type="ECO:0000256" key="2">
    <source>
        <dbReference type="ARBA" id="ARBA00023002"/>
    </source>
</evidence>
<dbReference type="InterPro" id="IPR006140">
    <property type="entry name" value="D-isomer_DH_NAD-bd"/>
</dbReference>
<dbReference type="InterPro" id="IPR036291">
    <property type="entry name" value="NAD(P)-bd_dom_sf"/>
</dbReference>
<dbReference type="Pfam" id="PF00389">
    <property type="entry name" value="2-Hacid_dh"/>
    <property type="match status" value="1"/>
</dbReference>
<dbReference type="Gene3D" id="3.40.50.720">
    <property type="entry name" value="NAD(P)-binding Rossmann-like Domain"/>
    <property type="match status" value="2"/>
</dbReference>
<evidence type="ECO:0000259" key="6">
    <source>
        <dbReference type="Pfam" id="PF02826"/>
    </source>
</evidence>
<name>A0ABV1KFP8_9PSEU</name>
<sequence>MAPVRIAVLDDYQDIALRSADWEVLRERADVAEIRVLREHLDPDRLVAEIGDCEVVVAMRERTAFPRGVLARLGSLRLLVTTGMINASIDLEAAAAQGVTVCGTSGRGPDTAELAWALVMDLVRGVTAADRGVRDGRWQTGVPGRRLEGLVVGLVGLGGIGTQVARYAHAFGCAVRAWSPNLTEERAAAVGVRAVGKDELFAGSDVVSIHLKLSERSRGLVARPELELVGPGGYLVNTSRGPIVVEDDLVAALRDGVIAGAALDTFDVEPLPADHPLRAEPRAVLTPHLGYVTAEVMSVFHGDAVADVVSWLDGAPVRVLGT</sequence>
<evidence type="ECO:0000259" key="5">
    <source>
        <dbReference type="Pfam" id="PF00389"/>
    </source>
</evidence>
<dbReference type="CDD" id="cd12169">
    <property type="entry name" value="PGDH_like_1"/>
    <property type="match status" value="1"/>
</dbReference>
<evidence type="ECO:0000256" key="1">
    <source>
        <dbReference type="ARBA" id="ARBA00005854"/>
    </source>
</evidence>
<reference evidence="7 8" key="1">
    <citation type="submission" date="2024-03" db="EMBL/GenBank/DDBJ databases">
        <title>Draft genome sequence of Pseudonocardia nematodicida JCM 31783.</title>
        <authorList>
            <person name="Butdee W."/>
            <person name="Duangmal K."/>
        </authorList>
    </citation>
    <scope>NUCLEOTIDE SEQUENCE [LARGE SCALE GENOMIC DNA]</scope>
    <source>
        <strain evidence="7 8">JCM 31783</strain>
    </source>
</reference>
<comment type="similarity">
    <text evidence="1 4">Belongs to the D-isomer specific 2-hydroxyacid dehydrogenase family.</text>
</comment>
<keyword evidence="2 4" id="KW-0560">Oxidoreductase</keyword>
<accession>A0ABV1KFP8</accession>
<dbReference type="PANTHER" id="PTHR42789">
    <property type="entry name" value="D-ISOMER SPECIFIC 2-HYDROXYACID DEHYDROGENASE FAMILY PROTEIN (AFU_ORTHOLOGUE AFUA_6G10090)"/>
    <property type="match status" value="1"/>
</dbReference>
<evidence type="ECO:0000256" key="3">
    <source>
        <dbReference type="ARBA" id="ARBA00023027"/>
    </source>
</evidence>
<feature type="domain" description="D-isomer specific 2-hydroxyacid dehydrogenase NAD-binding" evidence="6">
    <location>
        <begin position="117"/>
        <end position="290"/>
    </location>
</feature>
<dbReference type="RefSeq" id="WP_349299774.1">
    <property type="nucleotide sequence ID" value="NZ_JBEDNQ010000008.1"/>
</dbReference>
<dbReference type="SUPFAM" id="SSF51735">
    <property type="entry name" value="NAD(P)-binding Rossmann-fold domains"/>
    <property type="match status" value="1"/>
</dbReference>
<dbReference type="InterPro" id="IPR050857">
    <property type="entry name" value="D-2-hydroxyacid_DH"/>
</dbReference>
<dbReference type="SUPFAM" id="SSF52283">
    <property type="entry name" value="Formate/glycerate dehydrogenase catalytic domain-like"/>
    <property type="match status" value="1"/>
</dbReference>
<dbReference type="Proteomes" id="UP001494902">
    <property type="component" value="Unassembled WGS sequence"/>
</dbReference>
<dbReference type="InterPro" id="IPR006139">
    <property type="entry name" value="D-isomer_2_OHA_DH_cat_dom"/>
</dbReference>
<keyword evidence="8" id="KW-1185">Reference proteome</keyword>
<keyword evidence="3" id="KW-0520">NAD</keyword>
<gene>
    <name evidence="7" type="ORF">WIS52_19700</name>
</gene>
<feature type="domain" description="D-isomer specific 2-hydroxyacid dehydrogenase catalytic" evidence="5">
    <location>
        <begin position="16"/>
        <end position="317"/>
    </location>
</feature>
<proteinExistence type="inferred from homology"/>
<organism evidence="7 8">
    <name type="scientific">Pseudonocardia nematodicida</name>
    <dbReference type="NCBI Taxonomy" id="1206997"/>
    <lineage>
        <taxon>Bacteria</taxon>
        <taxon>Bacillati</taxon>
        <taxon>Actinomycetota</taxon>
        <taxon>Actinomycetes</taxon>
        <taxon>Pseudonocardiales</taxon>
        <taxon>Pseudonocardiaceae</taxon>
        <taxon>Pseudonocardia</taxon>
    </lineage>
</organism>
<evidence type="ECO:0000256" key="4">
    <source>
        <dbReference type="RuleBase" id="RU003719"/>
    </source>
</evidence>
<dbReference type="Pfam" id="PF02826">
    <property type="entry name" value="2-Hacid_dh_C"/>
    <property type="match status" value="1"/>
</dbReference>